<organism evidence="2 3">
    <name type="scientific">Brachionus calyciflorus</name>
    <dbReference type="NCBI Taxonomy" id="104777"/>
    <lineage>
        <taxon>Eukaryota</taxon>
        <taxon>Metazoa</taxon>
        <taxon>Spiralia</taxon>
        <taxon>Gnathifera</taxon>
        <taxon>Rotifera</taxon>
        <taxon>Eurotatoria</taxon>
        <taxon>Monogononta</taxon>
        <taxon>Pseudotrocha</taxon>
        <taxon>Ploima</taxon>
        <taxon>Brachionidae</taxon>
        <taxon>Brachionus</taxon>
    </lineage>
</organism>
<dbReference type="Pfam" id="PF15478">
    <property type="entry name" value="LKAAEAR"/>
    <property type="match status" value="1"/>
</dbReference>
<protein>
    <submittedName>
        <fullName evidence="2">Uncharacterized protein</fullName>
    </submittedName>
</protein>
<sequence>MAASLNETVKNAPGEIPTNEIQKVNIKENPNKKHLLLGKNVEYYDLKRMPVILRSKFAFYVEPKAEVAEAQTYSKKQISEFNKNKILERKKQLITIMETSQSIYSSSVSSANDLIKDKKTTLEEAERIIKIEKDRHDRLIGQLKAAEARNRNRILKMKYFNAKQDEIDHIIESQPTAIKAVRLEAFLPPVRTKKQVVSDKLNPIERRRLEAIIDDDANSLIGRRL</sequence>
<keyword evidence="1" id="KW-0175">Coiled coil</keyword>
<dbReference type="Proteomes" id="UP000663879">
    <property type="component" value="Unassembled WGS sequence"/>
</dbReference>
<dbReference type="EMBL" id="CAJNOC010001121">
    <property type="protein sequence ID" value="CAF0836953.1"/>
    <property type="molecule type" value="Genomic_DNA"/>
</dbReference>
<evidence type="ECO:0000256" key="1">
    <source>
        <dbReference type="SAM" id="Coils"/>
    </source>
</evidence>
<evidence type="ECO:0000313" key="3">
    <source>
        <dbReference type="Proteomes" id="UP000663879"/>
    </source>
</evidence>
<feature type="coiled-coil region" evidence="1">
    <location>
        <begin position="108"/>
        <end position="149"/>
    </location>
</feature>
<dbReference type="AlphaFoldDB" id="A0A813VFJ3"/>
<dbReference type="OrthoDB" id="10045727at2759"/>
<dbReference type="PANTHER" id="PTHR35665:SF1">
    <property type="entry name" value="PROTEIN LKAAEAR1"/>
    <property type="match status" value="1"/>
</dbReference>
<proteinExistence type="predicted"/>
<comment type="caution">
    <text evidence="2">The sequence shown here is derived from an EMBL/GenBank/DDBJ whole genome shotgun (WGS) entry which is preliminary data.</text>
</comment>
<evidence type="ECO:0000313" key="2">
    <source>
        <dbReference type="EMBL" id="CAF0836953.1"/>
    </source>
</evidence>
<dbReference type="PANTHER" id="PTHR35665">
    <property type="entry name" value="PROTEIN LKAAEAR1"/>
    <property type="match status" value="1"/>
</dbReference>
<gene>
    <name evidence="2" type="ORF">OXX778_LOCUS8248</name>
</gene>
<keyword evidence="3" id="KW-1185">Reference proteome</keyword>
<name>A0A813VFJ3_9BILA</name>
<dbReference type="InterPro" id="IPR029152">
    <property type="entry name" value="LKAAEAR1"/>
</dbReference>
<reference evidence="2" key="1">
    <citation type="submission" date="2021-02" db="EMBL/GenBank/DDBJ databases">
        <authorList>
            <person name="Nowell W R."/>
        </authorList>
    </citation>
    <scope>NUCLEOTIDE SEQUENCE</scope>
    <source>
        <strain evidence="2">Ploen Becks lab</strain>
    </source>
</reference>
<accession>A0A813VFJ3</accession>